<evidence type="ECO:0000313" key="4">
    <source>
        <dbReference type="Proteomes" id="UP000831785"/>
    </source>
</evidence>
<protein>
    <submittedName>
        <fullName evidence="3">GIY-YIG nuclease family protein</fullName>
    </submittedName>
</protein>
<evidence type="ECO:0000259" key="2">
    <source>
        <dbReference type="PROSITE" id="PS50164"/>
    </source>
</evidence>
<dbReference type="PROSITE" id="PS50164">
    <property type="entry name" value="GIY_YIG"/>
    <property type="match status" value="1"/>
</dbReference>
<dbReference type="SUPFAM" id="SSF82771">
    <property type="entry name" value="GIY-YIG endonuclease"/>
    <property type="match status" value="1"/>
</dbReference>
<evidence type="ECO:0000313" key="3">
    <source>
        <dbReference type="EMBL" id="UOQ52892.1"/>
    </source>
</evidence>
<dbReference type="RefSeq" id="WP_244717334.1">
    <property type="nucleotide sequence ID" value="NZ_CP095049.1"/>
</dbReference>
<dbReference type="Pfam" id="PF01541">
    <property type="entry name" value="GIY-YIG"/>
    <property type="match status" value="1"/>
</dbReference>
<gene>
    <name evidence="3" type="ORF">MUN80_24510</name>
</gene>
<sequence length="100" mass="11566">MLNAHGYYVYIVTNPAKTSVYTGVTNDVRRRMQEHFDNRGNPSTFAGRYFCYNLVYVEFCEHVEGAIARQKEIKGWTRAKKDALIAVANPQWLTLNYAEL</sequence>
<dbReference type="Gene3D" id="3.40.1440.10">
    <property type="entry name" value="GIY-YIG endonuclease"/>
    <property type="match status" value="1"/>
</dbReference>
<dbReference type="Proteomes" id="UP000831785">
    <property type="component" value="Chromosome"/>
</dbReference>
<comment type="similarity">
    <text evidence="1">Belongs to the UPF0213 family.</text>
</comment>
<feature type="domain" description="GIY-YIG" evidence="2">
    <location>
        <begin position="5"/>
        <end position="83"/>
    </location>
</feature>
<proteinExistence type="inferred from homology"/>
<keyword evidence="4" id="KW-1185">Reference proteome</keyword>
<dbReference type="EMBL" id="CP095049">
    <property type="protein sequence ID" value="UOQ52892.1"/>
    <property type="molecule type" value="Genomic_DNA"/>
</dbReference>
<dbReference type="InterPro" id="IPR035901">
    <property type="entry name" value="GIY-YIG_endonuc_sf"/>
</dbReference>
<dbReference type="PANTHER" id="PTHR34477:SF5">
    <property type="entry name" value="BSL5627 PROTEIN"/>
    <property type="match status" value="1"/>
</dbReference>
<dbReference type="InterPro" id="IPR050190">
    <property type="entry name" value="UPF0213_domain"/>
</dbReference>
<organism evidence="3 4">
    <name type="scientific">Hymenobacter cellulosivorans</name>
    <dbReference type="NCBI Taxonomy" id="2932249"/>
    <lineage>
        <taxon>Bacteria</taxon>
        <taxon>Pseudomonadati</taxon>
        <taxon>Bacteroidota</taxon>
        <taxon>Cytophagia</taxon>
        <taxon>Cytophagales</taxon>
        <taxon>Hymenobacteraceae</taxon>
        <taxon>Hymenobacter</taxon>
    </lineage>
</organism>
<dbReference type="InterPro" id="IPR000305">
    <property type="entry name" value="GIY-YIG_endonuc"/>
</dbReference>
<reference evidence="3 4" key="1">
    <citation type="submission" date="2022-04" db="EMBL/GenBank/DDBJ databases">
        <title>Hymenobacter sp. isolated from the air.</title>
        <authorList>
            <person name="Won M."/>
            <person name="Lee C.-M."/>
            <person name="Woen H.-Y."/>
            <person name="Kwon S.-W."/>
        </authorList>
    </citation>
    <scope>NUCLEOTIDE SEQUENCE [LARGE SCALE GENOMIC DNA]</scope>
    <source>
        <strain evidence="4">5116 S-27</strain>
    </source>
</reference>
<dbReference type="PANTHER" id="PTHR34477">
    <property type="entry name" value="UPF0213 PROTEIN YHBQ"/>
    <property type="match status" value="1"/>
</dbReference>
<accession>A0ABY4FA52</accession>
<evidence type="ECO:0000256" key="1">
    <source>
        <dbReference type="ARBA" id="ARBA00007435"/>
    </source>
</evidence>
<name>A0ABY4FA52_9BACT</name>